<comment type="caution">
    <text evidence="2">The sequence shown here is derived from an EMBL/GenBank/DDBJ whole genome shotgun (WGS) entry which is preliminary data.</text>
</comment>
<accession>A0A5J1F7S0</accession>
<reference evidence="2" key="1">
    <citation type="submission" date="2019-10" db="EMBL/GenBank/DDBJ databases">
        <authorList>
            <person name="Ashton P.M."/>
            <person name="Dallman T."/>
            <person name="Nair S."/>
            <person name="De Pinna E."/>
            <person name="Peters T."/>
            <person name="Grant K."/>
        </authorList>
    </citation>
    <scope>NUCLEOTIDE SEQUENCE</scope>
    <source>
        <strain evidence="2">810119</strain>
    </source>
</reference>
<feature type="chain" id="PRO_5023817583" evidence="1">
    <location>
        <begin position="20"/>
        <end position="172"/>
    </location>
</feature>
<proteinExistence type="predicted"/>
<organism evidence="2">
    <name type="scientific">Salmonella enterica subsp. enterica serovar Braenderup</name>
    <dbReference type="NCBI Taxonomy" id="149391"/>
    <lineage>
        <taxon>Bacteria</taxon>
        <taxon>Pseudomonadati</taxon>
        <taxon>Pseudomonadota</taxon>
        <taxon>Gammaproteobacteria</taxon>
        <taxon>Enterobacterales</taxon>
        <taxon>Enterobacteriaceae</taxon>
        <taxon>Salmonella</taxon>
    </lineage>
</organism>
<feature type="signal peptide" evidence="1">
    <location>
        <begin position="1"/>
        <end position="19"/>
    </location>
</feature>
<dbReference type="EMBL" id="AALIQJ010000013">
    <property type="protein sequence ID" value="EDA0175227.1"/>
    <property type="molecule type" value="Genomic_DNA"/>
</dbReference>
<protein>
    <submittedName>
        <fullName evidence="2">Uncharacterized protein</fullName>
    </submittedName>
</protein>
<gene>
    <name evidence="2" type="ORF">F9G64_10260</name>
</gene>
<evidence type="ECO:0000256" key="1">
    <source>
        <dbReference type="SAM" id="SignalP"/>
    </source>
</evidence>
<sequence length="172" mass="19516">MGYRLVCATALVLSFSNVAAESHEDLTRTVSPAHRDTKLVCKGELISGSSITELSREAYLEGVGEQILFAIIPTSKSDEYLQAFFNAWGFSPFGQVESREQFHNWSLIHLGRHNLVRGRVSDYTFVDATPQSGADYQQRSSVRLYDCQNQNERPDWTQQKFATQKHFNGDVY</sequence>
<dbReference type="AlphaFoldDB" id="A0A5J1F7S0"/>
<keyword evidence="1" id="KW-0732">Signal</keyword>
<evidence type="ECO:0000313" key="2">
    <source>
        <dbReference type="EMBL" id="EDA0175227.1"/>
    </source>
</evidence>
<name>A0A5J1F7S0_SALET</name>